<dbReference type="AlphaFoldDB" id="T1IPS0"/>
<dbReference type="Proteomes" id="UP000014500">
    <property type="component" value="Unassembled WGS sequence"/>
</dbReference>
<feature type="compositionally biased region" description="Polar residues" evidence="2">
    <location>
        <begin position="407"/>
        <end position="422"/>
    </location>
</feature>
<accession>T1IPS0</accession>
<keyword evidence="5" id="KW-1185">Reference proteome</keyword>
<sequence length="422" mass="47260">MAHWFHRNALKATAPVNFDLKMVAMDGQALQICSELRQTRSRLLTLIADANHEVHAIETAANAYFSFLQGFLVAIDEQGGESKLRHSIRFRWTNSLLGNTPESHHDAVFELICMSYNIALWYSKHAAKLAGKDDISMDEAKEVHKCLRKAAGILANMQERYTGQLLERAKEGGDLDPKILNAYINQFTAEAQEVTIARAIELKHSPSLISALANETAKMFTSAADYLASYSESKFGKWRKYLHLKCVFYLAYAHCYAGENLLSQDKCGEAIRALQESESCYQDALKVCKEYSTMKGSSTTTAKLDQHLFFQNLRPLVKRTLEKCERENGFIYHQKIPVDPPQLEIKATYGLVKPEDFQLPPSSPLWTPVSYAAFDLSKAFPTDPATKSKAALKAEGELPPVKEAEIHQTTNEPKNTSGCVLS</sequence>
<evidence type="ECO:0000259" key="3">
    <source>
        <dbReference type="PROSITE" id="PS51180"/>
    </source>
</evidence>
<evidence type="ECO:0000313" key="5">
    <source>
        <dbReference type="Proteomes" id="UP000014500"/>
    </source>
</evidence>
<dbReference type="PhylomeDB" id="T1IPS0"/>
<evidence type="ECO:0000313" key="4">
    <source>
        <dbReference type="EnsemblMetazoa" id="SMAR003024-PA"/>
    </source>
</evidence>
<feature type="region of interest" description="Disordered" evidence="2">
    <location>
        <begin position="386"/>
        <end position="422"/>
    </location>
</feature>
<protein>
    <recommendedName>
        <fullName evidence="3">BRO1 domain-containing protein</fullName>
    </recommendedName>
</protein>
<dbReference type="Pfam" id="PF03097">
    <property type="entry name" value="BRO1"/>
    <property type="match status" value="1"/>
</dbReference>
<dbReference type="eggNOG" id="ENOG502QQBR">
    <property type="taxonomic scope" value="Eukaryota"/>
</dbReference>
<dbReference type="PANTHER" id="PTHR23032">
    <property type="entry name" value="BRO1 DOMAIN-CONTAINING PROTEIN BROX"/>
    <property type="match status" value="1"/>
</dbReference>
<dbReference type="STRING" id="126957.T1IPS0"/>
<evidence type="ECO:0000256" key="2">
    <source>
        <dbReference type="SAM" id="MobiDB-lite"/>
    </source>
</evidence>
<reference evidence="5" key="1">
    <citation type="submission" date="2011-05" db="EMBL/GenBank/DDBJ databases">
        <authorList>
            <person name="Richards S.R."/>
            <person name="Qu J."/>
            <person name="Jiang H."/>
            <person name="Jhangiani S.N."/>
            <person name="Agravi P."/>
            <person name="Goodspeed R."/>
            <person name="Gross S."/>
            <person name="Mandapat C."/>
            <person name="Jackson L."/>
            <person name="Mathew T."/>
            <person name="Pu L."/>
            <person name="Thornton R."/>
            <person name="Saada N."/>
            <person name="Wilczek-Boney K.B."/>
            <person name="Lee S."/>
            <person name="Kovar C."/>
            <person name="Wu Y."/>
            <person name="Scherer S.E."/>
            <person name="Worley K.C."/>
            <person name="Muzny D.M."/>
            <person name="Gibbs R."/>
        </authorList>
    </citation>
    <scope>NUCLEOTIDE SEQUENCE</scope>
    <source>
        <strain evidence="5">Brora</strain>
    </source>
</reference>
<reference evidence="4" key="2">
    <citation type="submission" date="2015-02" db="UniProtKB">
        <authorList>
            <consortium name="EnsemblMetazoa"/>
        </authorList>
    </citation>
    <scope>IDENTIFICATION</scope>
</reference>
<dbReference type="PANTHER" id="PTHR23032:SF13">
    <property type="entry name" value="BRO1 DOMAIN-CONTAINING PROTEIN BROX"/>
    <property type="match status" value="1"/>
</dbReference>
<comment type="similarity">
    <text evidence="1">Belongs to the BROX family.</text>
</comment>
<dbReference type="HOGENOM" id="CLU_056561_0_0_1"/>
<dbReference type="InterPro" id="IPR038499">
    <property type="entry name" value="BRO1_sf"/>
</dbReference>
<organism evidence="4 5">
    <name type="scientific">Strigamia maritima</name>
    <name type="common">European centipede</name>
    <name type="synonym">Geophilus maritimus</name>
    <dbReference type="NCBI Taxonomy" id="126957"/>
    <lineage>
        <taxon>Eukaryota</taxon>
        <taxon>Metazoa</taxon>
        <taxon>Ecdysozoa</taxon>
        <taxon>Arthropoda</taxon>
        <taxon>Myriapoda</taxon>
        <taxon>Chilopoda</taxon>
        <taxon>Pleurostigmophora</taxon>
        <taxon>Geophilomorpha</taxon>
        <taxon>Linotaeniidae</taxon>
        <taxon>Strigamia</taxon>
    </lineage>
</organism>
<dbReference type="CDD" id="cd09243">
    <property type="entry name" value="BRO1_Brox_like"/>
    <property type="match status" value="1"/>
</dbReference>
<feature type="domain" description="BRO1" evidence="3">
    <location>
        <begin position="1"/>
        <end position="422"/>
    </location>
</feature>
<dbReference type="EnsemblMetazoa" id="SMAR003024-RA">
    <property type="protein sequence ID" value="SMAR003024-PA"/>
    <property type="gene ID" value="SMAR003024"/>
</dbReference>
<proteinExistence type="inferred from homology"/>
<dbReference type="EMBL" id="JH431265">
    <property type="status" value="NOT_ANNOTATED_CDS"/>
    <property type="molecule type" value="Genomic_DNA"/>
</dbReference>
<feature type="compositionally biased region" description="Basic and acidic residues" evidence="2">
    <location>
        <begin position="392"/>
        <end position="406"/>
    </location>
</feature>
<dbReference type="Gene3D" id="1.25.40.280">
    <property type="entry name" value="alix/aip1 like domains"/>
    <property type="match status" value="1"/>
</dbReference>
<dbReference type="SMART" id="SM01041">
    <property type="entry name" value="BRO1"/>
    <property type="match status" value="1"/>
</dbReference>
<dbReference type="InterPro" id="IPR038898">
    <property type="entry name" value="BROX"/>
</dbReference>
<evidence type="ECO:0000256" key="1">
    <source>
        <dbReference type="ARBA" id="ARBA00008901"/>
    </source>
</evidence>
<name>T1IPS0_STRMM</name>
<dbReference type="OMA" id="YNYCGEN"/>
<dbReference type="PROSITE" id="PS51180">
    <property type="entry name" value="BRO1"/>
    <property type="match status" value="1"/>
</dbReference>
<dbReference type="InterPro" id="IPR004328">
    <property type="entry name" value="BRO1_dom"/>
</dbReference>